<evidence type="ECO:0008006" key="5">
    <source>
        <dbReference type="Google" id="ProtNLM"/>
    </source>
</evidence>
<dbReference type="Gene3D" id="3.90.930.1">
    <property type="match status" value="1"/>
</dbReference>
<evidence type="ECO:0000313" key="4">
    <source>
        <dbReference type="Proteomes" id="UP000194873"/>
    </source>
</evidence>
<sequence length="321" mass="37135">MQFLLFALLLLIGACSKNTVSFNSKPDQVIGALAVNDSLTQNSDTTNLLKTKRVAMTKEEEQQAKDKDKKSKRKPKKKKNVFLGEPIKKAYTKSGPKGRNQVVEIFYYMRNPQKTDPFAPVRYYYDAHKRRILQDRAGLDPGANKILHGPYKKMQGGKVVETGFYAVGTRHLRWERLSKDNILVTKVHYERGFPRDANVTYYDGEQKQVKEVVPYVDGKLEGEYVRYLENGKRDWDGQFENGKKVGLWNKYWGFRNLPNRLHYVYQYPESGYEPAAEPILLREYNRNGVLVYEKDKLDRRDAVTDRPGTNRPGASRPGSRK</sequence>
<feature type="region of interest" description="Disordered" evidence="1">
    <location>
        <begin position="56"/>
        <end position="79"/>
    </location>
</feature>
<keyword evidence="4" id="KW-1185">Reference proteome</keyword>
<protein>
    <recommendedName>
        <fullName evidence="5">Toxin-antitoxin system YwqK family antitoxin</fullName>
    </recommendedName>
</protein>
<feature type="compositionally biased region" description="Basic residues" evidence="1">
    <location>
        <begin position="70"/>
        <end position="79"/>
    </location>
</feature>
<dbReference type="AlphaFoldDB" id="A0A243WEA6"/>
<feature type="compositionally biased region" description="Basic and acidic residues" evidence="1">
    <location>
        <begin position="56"/>
        <end position="69"/>
    </location>
</feature>
<reference evidence="3 4" key="1">
    <citation type="submission" date="2017-01" db="EMBL/GenBank/DDBJ databases">
        <title>A new Hymenobacter.</title>
        <authorList>
            <person name="Liang Y."/>
            <person name="Feng F."/>
        </authorList>
    </citation>
    <scope>NUCLEOTIDE SEQUENCE [LARGE SCALE GENOMIC DNA]</scope>
    <source>
        <strain evidence="3">MIMBbqt21</strain>
    </source>
</reference>
<evidence type="ECO:0000256" key="2">
    <source>
        <dbReference type="SAM" id="SignalP"/>
    </source>
</evidence>
<dbReference type="SUPFAM" id="SSF82185">
    <property type="entry name" value="Histone H3 K4-specific methyltransferase SET7/9 N-terminal domain"/>
    <property type="match status" value="1"/>
</dbReference>
<comment type="caution">
    <text evidence="3">The sequence shown here is derived from an EMBL/GenBank/DDBJ whole genome shotgun (WGS) entry which is preliminary data.</text>
</comment>
<name>A0A243WEA6_9BACT</name>
<feature type="chain" id="PRO_5013032235" description="Toxin-antitoxin system YwqK family antitoxin" evidence="2">
    <location>
        <begin position="20"/>
        <end position="321"/>
    </location>
</feature>
<gene>
    <name evidence="3" type="ORF">BXP70_12440</name>
</gene>
<dbReference type="Proteomes" id="UP000194873">
    <property type="component" value="Unassembled WGS sequence"/>
</dbReference>
<dbReference type="EMBL" id="MTSE01000005">
    <property type="protein sequence ID" value="OUJ73779.1"/>
    <property type="molecule type" value="Genomic_DNA"/>
</dbReference>
<keyword evidence="2" id="KW-0732">Signal</keyword>
<organism evidence="3 4">
    <name type="scientific">Hymenobacter crusticola</name>
    <dbReference type="NCBI Taxonomy" id="1770526"/>
    <lineage>
        <taxon>Bacteria</taxon>
        <taxon>Pseudomonadati</taxon>
        <taxon>Bacteroidota</taxon>
        <taxon>Cytophagia</taxon>
        <taxon>Cytophagales</taxon>
        <taxon>Hymenobacteraceae</taxon>
        <taxon>Hymenobacter</taxon>
    </lineage>
</organism>
<feature type="signal peptide" evidence="2">
    <location>
        <begin position="1"/>
        <end position="19"/>
    </location>
</feature>
<evidence type="ECO:0000313" key="3">
    <source>
        <dbReference type="EMBL" id="OUJ73779.1"/>
    </source>
</evidence>
<evidence type="ECO:0000256" key="1">
    <source>
        <dbReference type="SAM" id="MobiDB-lite"/>
    </source>
</evidence>
<feature type="region of interest" description="Disordered" evidence="1">
    <location>
        <begin position="297"/>
        <end position="321"/>
    </location>
</feature>
<proteinExistence type="predicted"/>
<accession>A0A243WEA6</accession>